<evidence type="ECO:0000313" key="7">
    <source>
        <dbReference type="EMBL" id="AEI69245.1"/>
    </source>
</evidence>
<evidence type="ECO:0000256" key="3">
    <source>
        <dbReference type="ARBA" id="ARBA00022670"/>
    </source>
</evidence>
<dbReference type="InterPro" id="IPR002468">
    <property type="entry name" value="Pept_M24A_MAP2"/>
</dbReference>
<dbReference type="Gene3D" id="3.90.230.10">
    <property type="entry name" value="Creatinase/methionine aminopeptidase superfamily"/>
    <property type="match status" value="1"/>
</dbReference>
<sequence length="358" mass="40210">MKFILMNQAAELPIEFLPKNGTYRKGKLFDPKNTEIENATESDVLQDARRAAEAHRRARYKVQSIIRPGITLLEIVKSIEDSTRVLLSGERNNGIGFPAGMSMNSCAAHYSVNPEDQDIILTEDDVLKVDFGTHSNGRIMDSAFTIAFKQEFEPLLMAAKEGTETGIKSLGIDVRVCDIGRDINEVISSYEMVVDGNTWAIRPVSDLHGHSISQFKIHGGISIPPVNNKDITRITGDTFYAVETFATTGKGFINDRPPCSHFMLNTYKSRKLYNKDLMKVYEFVRDSFGTLPFSPRHLDYYNLVEGSSLKSVNLLTMMGLFIPYPPLNDIDGCRIAQFEHTIYLSENGKEVLTRGDDY</sequence>
<dbReference type="InterPro" id="IPR000994">
    <property type="entry name" value="Pept_M24"/>
</dbReference>
<dbReference type="InterPro" id="IPR018349">
    <property type="entry name" value="Pept_M24A_MAP2_BS"/>
</dbReference>
<evidence type="ECO:0000256" key="2">
    <source>
        <dbReference type="ARBA" id="ARBA00022490"/>
    </source>
</evidence>
<organism evidence="7">
    <name type="scientific">Encephalitozoon romaleae</name>
    <dbReference type="NCBI Taxonomy" id="571949"/>
    <lineage>
        <taxon>Eukaryota</taxon>
        <taxon>Fungi</taxon>
        <taxon>Fungi incertae sedis</taxon>
        <taxon>Microsporidia</taxon>
        <taxon>Unikaryonidae</taxon>
        <taxon>Encephalitozoon</taxon>
    </lineage>
</organism>
<evidence type="ECO:0000256" key="1">
    <source>
        <dbReference type="ARBA" id="ARBA00022438"/>
    </source>
</evidence>
<keyword evidence="5" id="KW-0378">Hydrolase</keyword>
<keyword evidence="2" id="KW-0963">Cytoplasm</keyword>
<feature type="domain" description="Peptidase M24" evidence="6">
    <location>
        <begin position="48"/>
        <end position="229"/>
    </location>
</feature>
<gene>
    <name evidence="7" type="ORF">95175306</name>
</gene>
<evidence type="ECO:0000259" key="6">
    <source>
        <dbReference type="Pfam" id="PF00557"/>
    </source>
</evidence>
<dbReference type="GO" id="GO:0070006">
    <property type="term" value="F:metalloaminopeptidase activity"/>
    <property type="evidence" value="ECO:0007669"/>
    <property type="project" value="InterPro"/>
</dbReference>
<dbReference type="SUPFAM" id="SSF55920">
    <property type="entry name" value="Creatinase/aminopeptidase"/>
    <property type="match status" value="1"/>
</dbReference>
<dbReference type="HAMAP" id="MF_03175">
    <property type="entry name" value="MetAP_2_euk"/>
    <property type="match status" value="1"/>
</dbReference>
<protein>
    <submittedName>
        <fullName evidence="7">Methionine aminopeptidase</fullName>
    </submittedName>
</protein>
<keyword evidence="4" id="KW-0479">Metal-binding</keyword>
<reference evidence="7" key="1">
    <citation type="submission" date="2011-05" db="EMBL/GenBank/DDBJ databases">
        <title>Acquisition of an animal gene by microsporidian intracellular parasites.</title>
        <authorList>
            <person name="Selman M."/>
            <person name="Pombert J.-F."/>
            <person name="Solter L."/>
            <person name="Farinelli L."/>
            <person name="Weiss L."/>
            <person name="Keeling P."/>
            <person name="Corradi N."/>
        </authorList>
    </citation>
    <scope>NUCLEOTIDE SEQUENCE</scope>
</reference>
<dbReference type="VEuPathDB" id="MicrosporidiaDB:EROM_100620"/>
<dbReference type="InterPro" id="IPR036005">
    <property type="entry name" value="Creatinase/aminopeptidase-like"/>
</dbReference>
<dbReference type="PROSITE" id="PS01202">
    <property type="entry name" value="MAP_2"/>
    <property type="match status" value="1"/>
</dbReference>
<accession>F8V7I3</accession>
<dbReference type="EMBL" id="JN039385">
    <property type="protein sequence ID" value="AEI69245.1"/>
    <property type="molecule type" value="Genomic_DNA"/>
</dbReference>
<name>F8V7I3_9MICR</name>
<dbReference type="GO" id="GO:0005737">
    <property type="term" value="C:cytoplasm"/>
    <property type="evidence" value="ECO:0007669"/>
    <property type="project" value="TreeGrafter"/>
</dbReference>
<dbReference type="PANTHER" id="PTHR45777">
    <property type="entry name" value="METHIONINE AMINOPEPTIDASE 2"/>
    <property type="match status" value="1"/>
</dbReference>
<dbReference type="InterPro" id="IPR036388">
    <property type="entry name" value="WH-like_DNA-bd_sf"/>
</dbReference>
<feature type="non-terminal residue" evidence="7">
    <location>
        <position position="358"/>
    </location>
</feature>
<dbReference type="NCBIfam" id="TIGR00501">
    <property type="entry name" value="met_pdase_II"/>
    <property type="match status" value="1"/>
</dbReference>
<dbReference type="PANTHER" id="PTHR45777:SF2">
    <property type="entry name" value="METHIONINE AMINOPEPTIDASE 2"/>
    <property type="match status" value="1"/>
</dbReference>
<proteinExistence type="inferred from homology"/>
<keyword evidence="1 7" id="KW-0031">Aminopeptidase</keyword>
<dbReference type="SUPFAM" id="SSF46785">
    <property type="entry name" value="Winged helix' DNA-binding domain"/>
    <property type="match status" value="1"/>
</dbReference>
<evidence type="ECO:0000256" key="5">
    <source>
        <dbReference type="ARBA" id="ARBA00022801"/>
    </source>
</evidence>
<dbReference type="Pfam" id="PF00557">
    <property type="entry name" value="Peptidase_M24"/>
    <property type="match status" value="1"/>
</dbReference>
<dbReference type="InterPro" id="IPR050247">
    <property type="entry name" value="Met_Aminopeptidase_Type2"/>
</dbReference>
<evidence type="ECO:0000256" key="4">
    <source>
        <dbReference type="ARBA" id="ARBA00022723"/>
    </source>
</evidence>
<dbReference type="AlphaFoldDB" id="F8V7I3"/>
<dbReference type="GO" id="GO:0046872">
    <property type="term" value="F:metal ion binding"/>
    <property type="evidence" value="ECO:0007669"/>
    <property type="project" value="UniProtKB-KW"/>
</dbReference>
<dbReference type="InterPro" id="IPR036390">
    <property type="entry name" value="WH_DNA-bd_sf"/>
</dbReference>
<dbReference type="GO" id="GO:0006508">
    <property type="term" value="P:proteolysis"/>
    <property type="evidence" value="ECO:0007669"/>
    <property type="project" value="UniProtKB-KW"/>
</dbReference>
<keyword evidence="3" id="KW-0645">Protease</keyword>
<dbReference type="CDD" id="cd01088">
    <property type="entry name" value="MetAP2"/>
    <property type="match status" value="1"/>
</dbReference>
<dbReference type="Gene3D" id="1.10.10.10">
    <property type="entry name" value="Winged helix-like DNA-binding domain superfamily/Winged helix DNA-binding domain"/>
    <property type="match status" value="1"/>
</dbReference>